<keyword evidence="1" id="KW-0472">Membrane</keyword>
<evidence type="ECO:0000313" key="2">
    <source>
        <dbReference type="EMBL" id="ERG64190.1"/>
    </source>
</evidence>
<dbReference type="RefSeq" id="WP_021065001.1">
    <property type="nucleotide sequence ID" value="NZ_ASHR01000025.1"/>
</dbReference>
<protein>
    <recommendedName>
        <fullName evidence="4">DUF2254 domain-containing protein</fullName>
    </recommendedName>
</protein>
<organism evidence="2 3">
    <name type="scientific">Agrococcus pavilionensis RW1</name>
    <dbReference type="NCBI Taxonomy" id="1330458"/>
    <lineage>
        <taxon>Bacteria</taxon>
        <taxon>Bacillati</taxon>
        <taxon>Actinomycetota</taxon>
        <taxon>Actinomycetes</taxon>
        <taxon>Micrococcales</taxon>
        <taxon>Microbacteriaceae</taxon>
        <taxon>Agrococcus</taxon>
    </lineage>
</organism>
<accession>U1MU56</accession>
<keyword evidence="1" id="KW-0812">Transmembrane</keyword>
<dbReference type="EMBL" id="ASHR01000025">
    <property type="protein sequence ID" value="ERG64190.1"/>
    <property type="molecule type" value="Genomic_DNA"/>
</dbReference>
<evidence type="ECO:0000256" key="1">
    <source>
        <dbReference type="SAM" id="Phobius"/>
    </source>
</evidence>
<feature type="transmembrane region" description="Helical" evidence="1">
    <location>
        <begin position="117"/>
        <end position="136"/>
    </location>
</feature>
<dbReference type="AlphaFoldDB" id="U1MU56"/>
<evidence type="ECO:0008006" key="4">
    <source>
        <dbReference type="Google" id="ProtNLM"/>
    </source>
</evidence>
<feature type="transmembrane region" description="Helical" evidence="1">
    <location>
        <begin position="148"/>
        <end position="173"/>
    </location>
</feature>
<dbReference type="Proteomes" id="UP000016462">
    <property type="component" value="Unassembled WGS sequence"/>
</dbReference>
<gene>
    <name evidence="2" type="ORF">L332_06960</name>
</gene>
<feature type="transmembrane region" description="Helical" evidence="1">
    <location>
        <begin position="31"/>
        <end position="49"/>
    </location>
</feature>
<reference evidence="2 3" key="1">
    <citation type="journal article" date="2013" name="Genome Announc.">
        <title>First draft genome sequence from a member of the genus agrococcus, isolated from modern microbialites.</title>
        <authorList>
            <person name="White R.A.III."/>
            <person name="Grassa C.J."/>
            <person name="Suttle C.A."/>
        </authorList>
    </citation>
    <scope>NUCLEOTIDE SEQUENCE [LARGE SCALE GENOMIC DNA]</scope>
    <source>
        <strain evidence="2 3">RW1</strain>
    </source>
</reference>
<feature type="transmembrane region" description="Helical" evidence="1">
    <location>
        <begin position="74"/>
        <end position="97"/>
    </location>
</feature>
<comment type="caution">
    <text evidence="2">The sequence shown here is derived from an EMBL/GenBank/DDBJ whole genome shotgun (WGS) entry which is preliminary data.</text>
</comment>
<name>U1MU56_9MICO</name>
<evidence type="ECO:0000313" key="3">
    <source>
        <dbReference type="Proteomes" id="UP000016462"/>
    </source>
</evidence>
<keyword evidence="3" id="KW-1185">Reference proteome</keyword>
<sequence length="433" mass="46419">MHGGADVGPADVSALPRTRSSSAWQRAWRPFWVLPMAIVVASVLAGYLVPELDRLVGDELPYVFPGGPSGARDMLGTIAGAMISVTGLVFSITMVVVQLASSQYSPRVLGDFLSNRVTQATLGIFAASFTYALTVLRSVRGESGDGGAFVPQVSVTLGFVLVLASVGMFLAFIHHITRSIQVSSIVSHLGSATVDVVDGYYPEPTGLRALPARDSWQPEGSLEARTVEARQHGAIVEVDHRELVARAVDLDAVIEVLLPVGDFAAEGRPVLRIWHEPGLGALGEDALDALRGLVVVEQDRIPGQDPALGVRKLIDIADRALSPGINDPATAVQVLDEVHRILRRAVTRADLPALVRSGGVVRLVHRPQRVEQLIDLALAEPLHYGRGSLQVPRRIEAMLDDLAQVALAAHRPAIARWRERAQAVVAAQQQPQP</sequence>
<dbReference type="Pfam" id="PF10011">
    <property type="entry name" value="DUF2254"/>
    <property type="match status" value="1"/>
</dbReference>
<dbReference type="InterPro" id="IPR018723">
    <property type="entry name" value="DUF2254_membrane"/>
</dbReference>
<keyword evidence="1" id="KW-1133">Transmembrane helix</keyword>
<proteinExistence type="predicted"/>